<proteinExistence type="predicted"/>
<organism evidence="1 2">
    <name type="scientific">Dermacentor silvarum</name>
    <name type="common">Tick</name>
    <dbReference type="NCBI Taxonomy" id="543639"/>
    <lineage>
        <taxon>Eukaryota</taxon>
        <taxon>Metazoa</taxon>
        <taxon>Ecdysozoa</taxon>
        <taxon>Arthropoda</taxon>
        <taxon>Chelicerata</taxon>
        <taxon>Arachnida</taxon>
        <taxon>Acari</taxon>
        <taxon>Parasitiformes</taxon>
        <taxon>Ixodida</taxon>
        <taxon>Ixodoidea</taxon>
        <taxon>Ixodidae</taxon>
        <taxon>Rhipicephalinae</taxon>
        <taxon>Dermacentor</taxon>
    </lineage>
</organism>
<dbReference type="EMBL" id="CM023479">
    <property type="protein sequence ID" value="KAH7973751.1"/>
    <property type="molecule type" value="Genomic_DNA"/>
</dbReference>
<evidence type="ECO:0000313" key="2">
    <source>
        <dbReference type="Proteomes" id="UP000821865"/>
    </source>
</evidence>
<name>A0ACB8DN02_DERSI</name>
<dbReference type="Proteomes" id="UP000821865">
    <property type="component" value="Chromosome 10"/>
</dbReference>
<keyword evidence="2" id="KW-1185">Reference proteome</keyword>
<reference evidence="1" key="1">
    <citation type="submission" date="2020-05" db="EMBL/GenBank/DDBJ databases">
        <title>Large-scale comparative analyses of tick genomes elucidate their genetic diversity and vector capacities.</title>
        <authorList>
            <person name="Jia N."/>
            <person name="Wang J."/>
            <person name="Shi W."/>
            <person name="Du L."/>
            <person name="Sun Y."/>
            <person name="Zhan W."/>
            <person name="Jiang J."/>
            <person name="Wang Q."/>
            <person name="Zhang B."/>
            <person name="Ji P."/>
            <person name="Sakyi L.B."/>
            <person name="Cui X."/>
            <person name="Yuan T."/>
            <person name="Jiang B."/>
            <person name="Yang W."/>
            <person name="Lam T.T.-Y."/>
            <person name="Chang Q."/>
            <person name="Ding S."/>
            <person name="Wang X."/>
            <person name="Zhu J."/>
            <person name="Ruan X."/>
            <person name="Zhao L."/>
            <person name="Wei J."/>
            <person name="Que T."/>
            <person name="Du C."/>
            <person name="Cheng J."/>
            <person name="Dai P."/>
            <person name="Han X."/>
            <person name="Huang E."/>
            <person name="Gao Y."/>
            <person name="Liu J."/>
            <person name="Shao H."/>
            <person name="Ye R."/>
            <person name="Li L."/>
            <person name="Wei W."/>
            <person name="Wang X."/>
            <person name="Wang C."/>
            <person name="Yang T."/>
            <person name="Huo Q."/>
            <person name="Li W."/>
            <person name="Guo W."/>
            <person name="Chen H."/>
            <person name="Zhou L."/>
            <person name="Ni X."/>
            <person name="Tian J."/>
            <person name="Zhou Y."/>
            <person name="Sheng Y."/>
            <person name="Liu T."/>
            <person name="Pan Y."/>
            <person name="Xia L."/>
            <person name="Li J."/>
            <person name="Zhao F."/>
            <person name="Cao W."/>
        </authorList>
    </citation>
    <scope>NUCLEOTIDE SEQUENCE</scope>
    <source>
        <strain evidence="1">Dsil-2018</strain>
    </source>
</reference>
<gene>
    <name evidence="1" type="ORF">HPB49_004829</name>
</gene>
<accession>A0ACB8DN02</accession>
<comment type="caution">
    <text evidence="1">The sequence shown here is derived from an EMBL/GenBank/DDBJ whole genome shotgun (WGS) entry which is preliminary data.</text>
</comment>
<sequence length="206" mass="22975">MRSPEPVPPPRCGADSLAPEPCSARRLCGNEGEERERGEVLGIVGMRLRIEMLRSMWQQLRRERLRVAFSRFVPSPRPAAVYAAATAAPRDARGDDVNDGRERSFQGTLKFVTMKAQISRRSVSSQDKVAKGRIDRNESDLNHGSALALLEKLAQLVPSTDRCKKPTKLEIMQEVIDYILDLELTLKTQPASFAPCPMTFEISPAQ</sequence>
<protein>
    <submittedName>
        <fullName evidence="1">Uncharacterized protein</fullName>
    </submittedName>
</protein>
<evidence type="ECO:0000313" key="1">
    <source>
        <dbReference type="EMBL" id="KAH7973751.1"/>
    </source>
</evidence>